<name>A0A835YWI8_9STRA</name>
<organism evidence="1 2">
    <name type="scientific">Tribonema minus</name>
    <dbReference type="NCBI Taxonomy" id="303371"/>
    <lineage>
        <taxon>Eukaryota</taxon>
        <taxon>Sar</taxon>
        <taxon>Stramenopiles</taxon>
        <taxon>Ochrophyta</taxon>
        <taxon>PX clade</taxon>
        <taxon>Xanthophyceae</taxon>
        <taxon>Tribonematales</taxon>
        <taxon>Tribonemataceae</taxon>
        <taxon>Tribonema</taxon>
    </lineage>
</organism>
<dbReference type="EMBL" id="JAFCMP010000223">
    <property type="protein sequence ID" value="KAG5182972.1"/>
    <property type="molecule type" value="Genomic_DNA"/>
</dbReference>
<evidence type="ECO:0000313" key="1">
    <source>
        <dbReference type="EMBL" id="KAG5182972.1"/>
    </source>
</evidence>
<evidence type="ECO:0000313" key="2">
    <source>
        <dbReference type="Proteomes" id="UP000664859"/>
    </source>
</evidence>
<sequence>MLNSARYTYRGGAAGLAPGTSFASSGQDSGGDANTSTGGSYAASAASTPLGTGNNLICALSSEDRDVQLYPNPQECLLTLADSIASVKGIRAVSAEIPHTSFTLVKPRLYFSELHDGAWIPFFAGASSGNYDVNSFTTVLNASTLNAVCLADSFATPRNRYDISYSEDWGCMCIASDRACDFTIQFRRNNVRVSSASISNTAAGQFVVVVISDHQADPLSVGAGVQFTAGVKNAPVGCVVSKVDGNALSLSVIPSVKTATPTPTLAEGGGVGPNYLALARGGLISAFGTDVDGTVIPVATTAALAPFSGVAGFDNLGDALGFGTLKDRTIDALGTNAIAGLQSPFDDATGAVLITTHQPHFCTRGDVVRISNSGTFLDDVHEVTSAVDDTHLTIVPLTQPFVDTMPALVVWTGVDAAGQPVDSPVCFDLVESAAVSGMGDGEFTLEMSLKEKTDFDVASFVGKRVAFAATSLQWAYAEASFAAITTTPGSAFPDRAILTVKYPTWLVSTTSTTFERVGNALIPSFSQDNEYFPCRIVSPGRFDFSRRRRFVYVAMTVEGAQVGNVLHPALEGKRMFARVPLAAGQSVVNFVNRDWLDGAVEFATPLTRLKDISFALYDASGAIYNGQNAEWSITLEFALSA</sequence>
<comment type="caution">
    <text evidence="1">The sequence shown here is derived from an EMBL/GenBank/DDBJ whole genome shotgun (WGS) entry which is preliminary data.</text>
</comment>
<keyword evidence="2" id="KW-1185">Reference proteome</keyword>
<gene>
    <name evidence="1" type="ORF">JKP88DRAFT_272938</name>
</gene>
<reference evidence="1" key="1">
    <citation type="submission" date="2021-02" db="EMBL/GenBank/DDBJ databases">
        <title>First Annotated Genome of the Yellow-green Alga Tribonema minus.</title>
        <authorList>
            <person name="Mahan K.M."/>
        </authorList>
    </citation>
    <scope>NUCLEOTIDE SEQUENCE</scope>
    <source>
        <strain evidence="1">UTEX B ZZ1240</strain>
    </source>
</reference>
<dbReference type="Proteomes" id="UP000664859">
    <property type="component" value="Unassembled WGS sequence"/>
</dbReference>
<protein>
    <submittedName>
        <fullName evidence="1">Uncharacterized protein</fullName>
    </submittedName>
</protein>
<proteinExistence type="predicted"/>
<dbReference type="AlphaFoldDB" id="A0A835YWI8"/>
<accession>A0A835YWI8</accession>